<accession>A0AA96GF37</accession>
<evidence type="ECO:0000313" key="1">
    <source>
        <dbReference type="EMBL" id="WNM60698.1"/>
    </source>
</evidence>
<dbReference type="PROSITE" id="PS51257">
    <property type="entry name" value="PROKAR_LIPOPROTEIN"/>
    <property type="match status" value="1"/>
</dbReference>
<sequence>MQSIVKMFLIIINVCAAVGCADVSRQILQGEGNGLDPSHPPQQVQDLAGIWEYADKTGSNTITLDEEGNGPYEWEGGWFETQELKDGVWKGQWMQAGNDREGRFELKWLDDSSIAQGRWWYTRIGQDHNPLDPGSTFTMQRISPFLTGGK</sequence>
<reference evidence="1 2" key="1">
    <citation type="submission" date="2023-01" db="EMBL/GenBank/DDBJ databases">
        <title>Cultivation and genomic characterization of new, ubiquitous marine nitrite-oxidizing bacteria from the Nitrospirales.</title>
        <authorList>
            <person name="Mueller A.J."/>
            <person name="Daebeler A."/>
            <person name="Herbold C.W."/>
            <person name="Kirkegaard R.H."/>
            <person name="Daims H."/>
        </authorList>
    </citation>
    <scope>NUCLEOTIDE SEQUENCE [LARGE SCALE GENOMIC DNA]</scope>
    <source>
        <strain evidence="1 2">DK</strain>
    </source>
</reference>
<gene>
    <name evidence="1" type="ORF">PQG83_13115</name>
</gene>
<dbReference type="RefSeq" id="WP_312741792.1">
    <property type="nucleotide sequence ID" value="NZ_CP116968.1"/>
</dbReference>
<keyword evidence="2" id="KW-1185">Reference proteome</keyword>
<evidence type="ECO:0000313" key="2">
    <source>
        <dbReference type="Proteomes" id="UP001302494"/>
    </source>
</evidence>
<name>A0AA96GF37_9BACT</name>
<dbReference type="Proteomes" id="UP001302494">
    <property type="component" value="Chromosome"/>
</dbReference>
<proteinExistence type="predicted"/>
<protein>
    <submittedName>
        <fullName evidence="1">Uncharacterized protein</fullName>
    </submittedName>
</protein>
<dbReference type="AlphaFoldDB" id="A0AA96GF37"/>
<dbReference type="EMBL" id="CP116968">
    <property type="protein sequence ID" value="WNM60698.1"/>
    <property type="molecule type" value="Genomic_DNA"/>
</dbReference>
<organism evidence="1 2">
    <name type="scientific">Candidatus Nitrospira neomarina</name>
    <dbReference type="NCBI Taxonomy" id="3020899"/>
    <lineage>
        <taxon>Bacteria</taxon>
        <taxon>Pseudomonadati</taxon>
        <taxon>Nitrospirota</taxon>
        <taxon>Nitrospiria</taxon>
        <taxon>Nitrospirales</taxon>
        <taxon>Nitrospiraceae</taxon>
        <taxon>Nitrospira</taxon>
    </lineage>
</organism>
<dbReference type="KEGG" id="nneo:PQG83_13115"/>